<evidence type="ECO:0000313" key="11">
    <source>
        <dbReference type="EMBL" id="CDG32144.1"/>
    </source>
</evidence>
<dbReference type="PROSITE" id="PS00127">
    <property type="entry name" value="RNASE_PANCREATIC"/>
    <property type="match status" value="1"/>
</dbReference>
<dbReference type="GO" id="GO:0016787">
    <property type="term" value="F:hydrolase activity"/>
    <property type="evidence" value="ECO:0007669"/>
    <property type="project" value="UniProtKB-KW"/>
</dbReference>
<dbReference type="GO" id="GO:0004519">
    <property type="term" value="F:endonuclease activity"/>
    <property type="evidence" value="ECO:0007669"/>
    <property type="project" value="UniProtKB-KW"/>
</dbReference>
<keyword evidence="5 8" id="KW-0255">Endonuclease</keyword>
<accession>W0UVH4</accession>
<dbReference type="GO" id="GO:0004540">
    <property type="term" value="F:RNA nuclease activity"/>
    <property type="evidence" value="ECO:0007669"/>
    <property type="project" value="Ensembl"/>
</dbReference>
<dbReference type="GO" id="GO:0005576">
    <property type="term" value="C:extracellular region"/>
    <property type="evidence" value="ECO:0007669"/>
    <property type="project" value="UniProtKB-SubCell"/>
</dbReference>
<dbReference type="InterPro" id="IPR023412">
    <property type="entry name" value="RNaseA_domain"/>
</dbReference>
<feature type="chain" id="PRO_5007751502" evidence="8">
    <location>
        <begin position="29"/>
        <end position="156"/>
    </location>
</feature>
<feature type="signal peptide" evidence="8">
    <location>
        <begin position="1"/>
        <end position="28"/>
    </location>
</feature>
<keyword evidence="4 8" id="KW-0540">Nuclease</keyword>
<keyword evidence="7" id="KW-1015">Disulfide bond</keyword>
<evidence type="ECO:0000256" key="4">
    <source>
        <dbReference type="ARBA" id="ARBA00022722"/>
    </source>
</evidence>
<organism evidence="11">
    <name type="scientific">Sorex araneus</name>
    <name type="common">Eurasian common shrew</name>
    <name type="synonym">European shrew</name>
    <dbReference type="NCBI Taxonomy" id="42254"/>
    <lineage>
        <taxon>Eukaryota</taxon>
        <taxon>Metazoa</taxon>
        <taxon>Chordata</taxon>
        <taxon>Craniata</taxon>
        <taxon>Vertebrata</taxon>
        <taxon>Euteleostomi</taxon>
        <taxon>Mammalia</taxon>
        <taxon>Eutheria</taxon>
        <taxon>Laurasiatheria</taxon>
        <taxon>Eulipotyphla</taxon>
        <taxon>Soricidae</taxon>
        <taxon>Soricinae</taxon>
        <taxon>Sorex</taxon>
    </lineage>
</organism>
<gene>
    <name evidence="11" type="primary">RAC1</name>
</gene>
<dbReference type="SMART" id="SM00092">
    <property type="entry name" value="RNAse_Pc"/>
    <property type="match status" value="1"/>
</dbReference>
<dbReference type="KEGG" id="sara:101555011"/>
<comment type="similarity">
    <text evidence="2 8">Belongs to the pancreatic ribonuclease family.</text>
</comment>
<dbReference type="CTD" id="6035"/>
<feature type="compositionally biased region" description="Basic and acidic residues" evidence="9">
    <location>
        <begin position="33"/>
        <end position="43"/>
    </location>
</feature>
<feature type="region of interest" description="Disordered" evidence="9">
    <location>
        <begin position="33"/>
        <end position="52"/>
    </location>
</feature>
<proteinExistence type="inferred from homology"/>
<dbReference type="Pfam" id="PF00074">
    <property type="entry name" value="RnaseA"/>
    <property type="match status" value="1"/>
</dbReference>
<name>W0UVH4_SORAR</name>
<evidence type="ECO:0000256" key="9">
    <source>
        <dbReference type="SAM" id="MobiDB-lite"/>
    </source>
</evidence>
<keyword evidence="6 8" id="KW-0378">Hydrolase</keyword>
<evidence type="ECO:0000256" key="6">
    <source>
        <dbReference type="ARBA" id="ARBA00022801"/>
    </source>
</evidence>
<dbReference type="CDD" id="cd06265">
    <property type="entry name" value="RNase_A_canonical"/>
    <property type="match status" value="1"/>
</dbReference>
<reference evidence="11" key="1">
    <citation type="journal article" date="2014" name="Mol. Genet. Genomics">
        <title>Comparative genomic analysis of eutherian ribonuclease A genes.</title>
        <authorList>
            <person name="Premzl M."/>
        </authorList>
    </citation>
    <scope>NUCLEOTIDE SEQUENCE</scope>
</reference>
<evidence type="ECO:0000256" key="8">
    <source>
        <dbReference type="RuleBase" id="RU000651"/>
    </source>
</evidence>
<dbReference type="OrthoDB" id="8573660at2759"/>
<dbReference type="InterPro" id="IPR001427">
    <property type="entry name" value="RNaseA"/>
</dbReference>
<dbReference type="HOGENOM" id="CLU_117006_3_1_1"/>
<dbReference type="PRINTS" id="PR00794">
    <property type="entry name" value="RIBONUCLEASE"/>
</dbReference>
<feature type="domain" description="Ribonuclease A-domain" evidence="10">
    <location>
        <begin position="29"/>
        <end position="152"/>
    </location>
</feature>
<dbReference type="InterPro" id="IPR023411">
    <property type="entry name" value="RNaseA_AS"/>
</dbReference>
<evidence type="ECO:0000256" key="3">
    <source>
        <dbReference type="ARBA" id="ARBA00022525"/>
    </source>
</evidence>
<dbReference type="GO" id="GO:0050830">
    <property type="term" value="P:defense response to Gram-positive bacterium"/>
    <property type="evidence" value="ECO:0007669"/>
    <property type="project" value="TreeGrafter"/>
</dbReference>
<dbReference type="SUPFAM" id="SSF54076">
    <property type="entry name" value="RNase A-like"/>
    <property type="match status" value="1"/>
</dbReference>
<evidence type="ECO:0000256" key="1">
    <source>
        <dbReference type="ARBA" id="ARBA00004613"/>
    </source>
</evidence>
<dbReference type="GO" id="GO:0003676">
    <property type="term" value="F:nucleic acid binding"/>
    <property type="evidence" value="ECO:0007669"/>
    <property type="project" value="InterPro"/>
</dbReference>
<dbReference type="AlphaFoldDB" id="W0UVH4"/>
<dbReference type="InterPro" id="IPR036816">
    <property type="entry name" value="RNaseA-like_dom_sf"/>
</dbReference>
<evidence type="ECO:0000256" key="7">
    <source>
        <dbReference type="ARBA" id="ARBA00023157"/>
    </source>
</evidence>
<comment type="subcellular location">
    <subcellularLocation>
        <location evidence="1">Secreted</location>
    </subcellularLocation>
</comment>
<dbReference type="PANTHER" id="PTHR11437">
    <property type="entry name" value="RIBONUCLEASE"/>
    <property type="match status" value="1"/>
</dbReference>
<keyword evidence="3" id="KW-0964">Secreted</keyword>
<dbReference type="PANTHER" id="PTHR11437:SF24">
    <property type="entry name" value="RIBONUCLEASE PANCREATIC"/>
    <property type="match status" value="1"/>
</dbReference>
<keyword evidence="8" id="KW-0732">Signal</keyword>
<dbReference type="EMBL" id="HG329068">
    <property type="protein sequence ID" value="CDG32144.1"/>
    <property type="molecule type" value="Genomic_DNA"/>
</dbReference>
<sequence>MALKKSLIFFPLLVLMLLLLGWVQPSLGKESRSKKFQRQHVDTDSSPSSNSNYCDVMMKRRKMTQGRCKPVNTFVHEPLPTIQDICQEQTIPCKNEQPHCHKSRDIMDLTDCRLKRSSRDGNCAYQTTRRQGHIIVACEGSPSLPVHFDGWEKDEI</sequence>
<protein>
    <submittedName>
        <fullName evidence="11">Ribonuclease A C1</fullName>
    </submittedName>
</protein>
<evidence type="ECO:0000259" key="10">
    <source>
        <dbReference type="SMART" id="SM00092"/>
    </source>
</evidence>
<dbReference type="OMA" id="CVQPSLG"/>
<dbReference type="GeneID" id="101555011"/>
<dbReference type="FunFam" id="3.10.130.10:FF:000001">
    <property type="entry name" value="Ribonuclease pancreatic"/>
    <property type="match status" value="1"/>
</dbReference>
<dbReference type="Gene3D" id="3.10.130.10">
    <property type="entry name" value="Ribonuclease A-like domain"/>
    <property type="match status" value="1"/>
</dbReference>
<reference evidence="11" key="3">
    <citation type="journal article" date="2019" name="Gene Rep">
        <title>Eutherian third-party data gene collections.</title>
        <authorList>
            <person name="Premzl M."/>
        </authorList>
    </citation>
    <scope>NUCLEOTIDE SEQUENCE</scope>
</reference>
<reference evidence="11" key="2">
    <citation type="journal article" date="2016" name="Data Brief">
        <title>Curated eutherian third party data gene data sets.</title>
        <authorList>
            <person name="Premzl M."/>
        </authorList>
    </citation>
    <scope>NUCLEOTIDE SEQUENCE</scope>
</reference>
<evidence type="ECO:0000256" key="2">
    <source>
        <dbReference type="ARBA" id="ARBA00005600"/>
    </source>
</evidence>
<evidence type="ECO:0000256" key="5">
    <source>
        <dbReference type="ARBA" id="ARBA00022759"/>
    </source>
</evidence>